<evidence type="ECO:0000256" key="4">
    <source>
        <dbReference type="ARBA" id="ARBA00022692"/>
    </source>
</evidence>
<feature type="transmembrane region" description="Helical" evidence="8">
    <location>
        <begin position="197"/>
        <end position="215"/>
    </location>
</feature>
<dbReference type="GO" id="GO:0140911">
    <property type="term" value="F:pore-forming activity"/>
    <property type="evidence" value="ECO:0007669"/>
    <property type="project" value="InterPro"/>
</dbReference>
<evidence type="ECO:0000256" key="2">
    <source>
        <dbReference type="ARBA" id="ARBA00008488"/>
    </source>
</evidence>
<dbReference type="Pfam" id="PF03006">
    <property type="entry name" value="HlyIII"/>
    <property type="match status" value="1"/>
</dbReference>
<dbReference type="InterPro" id="IPR004254">
    <property type="entry name" value="AdipoR/HlyIII-related"/>
</dbReference>
<feature type="transmembrane region" description="Helical" evidence="8">
    <location>
        <begin position="110"/>
        <end position="129"/>
    </location>
</feature>
<keyword evidence="10" id="KW-1185">Reference proteome</keyword>
<dbReference type="GO" id="GO:0005886">
    <property type="term" value="C:plasma membrane"/>
    <property type="evidence" value="ECO:0007669"/>
    <property type="project" value="UniProtKB-SubCell"/>
</dbReference>
<dbReference type="EMBL" id="BMXI01000010">
    <property type="protein sequence ID" value="GHC57604.1"/>
    <property type="molecule type" value="Genomic_DNA"/>
</dbReference>
<dbReference type="PANTHER" id="PTHR20855:SF3">
    <property type="entry name" value="LD03007P"/>
    <property type="match status" value="1"/>
</dbReference>
<reference evidence="9" key="2">
    <citation type="submission" date="2020-09" db="EMBL/GenBank/DDBJ databases">
        <authorList>
            <person name="Sun Q."/>
            <person name="Kim S."/>
        </authorList>
    </citation>
    <scope>NUCLEOTIDE SEQUENCE</scope>
    <source>
        <strain evidence="9">KCTC 12988</strain>
    </source>
</reference>
<feature type="binding site" evidence="7">
    <location>
        <position position="196"/>
    </location>
    <ligand>
        <name>Zn(2+)</name>
        <dbReference type="ChEBI" id="CHEBI:29105"/>
    </ligand>
</feature>
<evidence type="ECO:0000256" key="1">
    <source>
        <dbReference type="ARBA" id="ARBA00004651"/>
    </source>
</evidence>
<dbReference type="GO" id="GO:0046872">
    <property type="term" value="F:metal ion binding"/>
    <property type="evidence" value="ECO:0007669"/>
    <property type="project" value="UniProtKB-KW"/>
</dbReference>
<accession>A0A918WLN6</accession>
<dbReference type="InterPro" id="IPR005744">
    <property type="entry name" value="Hy-lIII"/>
</dbReference>
<keyword evidence="4 8" id="KW-0812">Transmembrane</keyword>
<evidence type="ECO:0000256" key="6">
    <source>
        <dbReference type="ARBA" id="ARBA00023136"/>
    </source>
</evidence>
<keyword evidence="5 8" id="KW-1133">Transmembrane helix</keyword>
<feature type="transmembrane region" description="Helical" evidence="8">
    <location>
        <begin position="164"/>
        <end position="185"/>
    </location>
</feature>
<feature type="transmembrane region" description="Helical" evidence="8">
    <location>
        <begin position="46"/>
        <end position="65"/>
    </location>
</feature>
<keyword evidence="7" id="KW-0479">Metal-binding</keyword>
<evidence type="ECO:0000313" key="9">
    <source>
        <dbReference type="EMBL" id="GHC57604.1"/>
    </source>
</evidence>
<feature type="transmembrane region" description="Helical" evidence="8">
    <location>
        <begin position="141"/>
        <end position="158"/>
    </location>
</feature>
<dbReference type="RefSeq" id="WP_229809510.1">
    <property type="nucleotide sequence ID" value="NZ_BMXI01000010.1"/>
</dbReference>
<evidence type="ECO:0000313" key="10">
    <source>
        <dbReference type="Proteomes" id="UP000644507"/>
    </source>
</evidence>
<reference evidence="9" key="1">
    <citation type="journal article" date="2014" name="Int. J. Syst. Evol. Microbiol.">
        <title>Complete genome sequence of Corynebacterium casei LMG S-19264T (=DSM 44701T), isolated from a smear-ripened cheese.</title>
        <authorList>
            <consortium name="US DOE Joint Genome Institute (JGI-PGF)"/>
            <person name="Walter F."/>
            <person name="Albersmeier A."/>
            <person name="Kalinowski J."/>
            <person name="Ruckert C."/>
        </authorList>
    </citation>
    <scope>NUCLEOTIDE SEQUENCE</scope>
    <source>
        <strain evidence="9">KCTC 12988</strain>
    </source>
</reference>
<dbReference type="PANTHER" id="PTHR20855">
    <property type="entry name" value="ADIPOR/PROGESTIN RECEPTOR-RELATED"/>
    <property type="match status" value="1"/>
</dbReference>
<name>A0A918WLN6_9BACT</name>
<evidence type="ECO:0000256" key="7">
    <source>
        <dbReference type="PIRSR" id="PIRSR604254-1"/>
    </source>
</evidence>
<comment type="similarity">
    <text evidence="2">Belongs to the UPF0073 (Hly-III) family.</text>
</comment>
<keyword evidence="3" id="KW-1003">Cell membrane</keyword>
<feature type="binding site" evidence="7">
    <location>
        <position position="69"/>
    </location>
    <ligand>
        <name>Zn(2+)</name>
        <dbReference type="ChEBI" id="CHEBI:29105"/>
    </ligand>
</feature>
<comment type="subcellular location">
    <subcellularLocation>
        <location evidence="1">Cell membrane</location>
        <topology evidence="1">Multi-pass membrane protein</topology>
    </subcellularLocation>
</comment>
<dbReference type="Proteomes" id="UP000644507">
    <property type="component" value="Unassembled WGS sequence"/>
</dbReference>
<keyword evidence="7" id="KW-0862">Zinc</keyword>
<comment type="caution">
    <text evidence="9">The sequence shown here is derived from an EMBL/GenBank/DDBJ whole genome shotgun (WGS) entry which is preliminary data.</text>
</comment>
<feature type="transmembrane region" description="Helical" evidence="8">
    <location>
        <begin position="21"/>
        <end position="40"/>
    </location>
</feature>
<dbReference type="AlphaFoldDB" id="A0A918WLN6"/>
<dbReference type="NCBIfam" id="TIGR01065">
    <property type="entry name" value="hlyIII"/>
    <property type="match status" value="1"/>
</dbReference>
<keyword evidence="6 8" id="KW-0472">Membrane</keyword>
<proteinExistence type="inferred from homology"/>
<organism evidence="9 10">
    <name type="scientific">Roseibacillus persicicus</name>
    <dbReference type="NCBI Taxonomy" id="454148"/>
    <lineage>
        <taxon>Bacteria</taxon>
        <taxon>Pseudomonadati</taxon>
        <taxon>Verrucomicrobiota</taxon>
        <taxon>Verrucomicrobiia</taxon>
        <taxon>Verrucomicrobiales</taxon>
        <taxon>Verrucomicrobiaceae</taxon>
        <taxon>Roseibacillus</taxon>
    </lineage>
</organism>
<evidence type="ECO:0000256" key="3">
    <source>
        <dbReference type="ARBA" id="ARBA00022475"/>
    </source>
</evidence>
<evidence type="ECO:0000256" key="5">
    <source>
        <dbReference type="ARBA" id="ARBA00022989"/>
    </source>
</evidence>
<protein>
    <submittedName>
        <fullName evidence="9">Hemolysin III</fullName>
    </submittedName>
</protein>
<sequence>MSPNKSRSPLCDTPREELASAITHGLGVAASITCLVFMILVAKDTWALVSGIVFGTSMITLYLSSTLYHSFSGHKIKELFQVFDHSAIYLLIAGSYTPLTLVAIRGPLGWSIFGVIWFLAIGGILTKALMRGNREHWASTALYIVMGWLIVSILPAVIRELPPAGLWLLVAGGLSYTFGVIFFAWNKLPYNHAIWHLFVLAGSTCHALSVILYILR</sequence>
<evidence type="ECO:0000256" key="8">
    <source>
        <dbReference type="SAM" id="Phobius"/>
    </source>
</evidence>
<feature type="transmembrane region" description="Helical" evidence="8">
    <location>
        <begin position="86"/>
        <end position="104"/>
    </location>
</feature>
<feature type="binding site" evidence="7">
    <location>
        <position position="192"/>
    </location>
    <ligand>
        <name>Zn(2+)</name>
        <dbReference type="ChEBI" id="CHEBI:29105"/>
    </ligand>
</feature>
<gene>
    <name evidence="9" type="primary">yplQ</name>
    <name evidence="9" type="ORF">GCM10007100_25730</name>
</gene>